<keyword evidence="4" id="KW-1185">Reference proteome</keyword>
<name>A0ABP8YJU5_9MICO</name>
<organism evidence="3 4">
    <name type="scientific">Isoptericola chiayiensis</name>
    <dbReference type="NCBI Taxonomy" id="579446"/>
    <lineage>
        <taxon>Bacteria</taxon>
        <taxon>Bacillati</taxon>
        <taxon>Actinomycetota</taxon>
        <taxon>Actinomycetes</taxon>
        <taxon>Micrococcales</taxon>
        <taxon>Promicromonosporaceae</taxon>
        <taxon>Isoptericola</taxon>
    </lineage>
</organism>
<feature type="region of interest" description="Disordered" evidence="1">
    <location>
        <begin position="189"/>
        <end position="210"/>
    </location>
</feature>
<comment type="caution">
    <text evidence="3">The sequence shown here is derived from an EMBL/GenBank/DDBJ whole genome shotgun (WGS) entry which is preliminary data.</text>
</comment>
<dbReference type="InterPro" id="IPR000182">
    <property type="entry name" value="GNAT_dom"/>
</dbReference>
<feature type="domain" description="N-acetyltransferase" evidence="2">
    <location>
        <begin position="62"/>
        <end position="200"/>
    </location>
</feature>
<evidence type="ECO:0000313" key="4">
    <source>
        <dbReference type="Proteomes" id="UP001500956"/>
    </source>
</evidence>
<evidence type="ECO:0000313" key="3">
    <source>
        <dbReference type="EMBL" id="GAA4730852.1"/>
    </source>
</evidence>
<dbReference type="EMBL" id="BAABID010000009">
    <property type="protein sequence ID" value="GAA4730852.1"/>
    <property type="molecule type" value="Genomic_DNA"/>
</dbReference>
<protein>
    <submittedName>
        <fullName evidence="3">GNAT family N-acetyltransferase</fullName>
    </submittedName>
</protein>
<dbReference type="PROSITE" id="PS51186">
    <property type="entry name" value="GNAT"/>
    <property type="match status" value="1"/>
</dbReference>
<sequence length="210" mass="22497">MTVLIEPAGEADIGAGARLIAEAFRDDVVVRRVVPGDHDRVDRLTDVYTAALRTGACVSGAVDVARAGPGGPILGVAVWEGPHGRRDVLTELREVPRYLRALGLRYVPAVRARLARWARARPTTAHWYLADLAVTPAARGRGVGSALLEHRLRAVDAEARPAYLEATGPGNQRLYERFGFRDQGPLDDDGTPVAMWRPAGGQSCSTTAGS</sequence>
<evidence type="ECO:0000256" key="1">
    <source>
        <dbReference type="SAM" id="MobiDB-lite"/>
    </source>
</evidence>
<dbReference type="PANTHER" id="PTHR42791:SF1">
    <property type="entry name" value="N-ACETYLTRANSFERASE DOMAIN-CONTAINING PROTEIN"/>
    <property type="match status" value="1"/>
</dbReference>
<proteinExistence type="predicted"/>
<dbReference type="InterPro" id="IPR016181">
    <property type="entry name" value="Acyl_CoA_acyltransferase"/>
</dbReference>
<dbReference type="RefSeq" id="WP_172150681.1">
    <property type="nucleotide sequence ID" value="NZ_BAABID010000009.1"/>
</dbReference>
<dbReference type="PANTHER" id="PTHR42791">
    <property type="entry name" value="GNAT FAMILY ACETYLTRANSFERASE"/>
    <property type="match status" value="1"/>
</dbReference>
<dbReference type="InterPro" id="IPR052523">
    <property type="entry name" value="Trichothecene_AcTrans"/>
</dbReference>
<reference evidence="4" key="1">
    <citation type="journal article" date="2019" name="Int. J. Syst. Evol. Microbiol.">
        <title>The Global Catalogue of Microorganisms (GCM) 10K type strain sequencing project: providing services to taxonomists for standard genome sequencing and annotation.</title>
        <authorList>
            <consortium name="The Broad Institute Genomics Platform"/>
            <consortium name="The Broad Institute Genome Sequencing Center for Infectious Disease"/>
            <person name="Wu L."/>
            <person name="Ma J."/>
        </authorList>
    </citation>
    <scope>NUCLEOTIDE SEQUENCE [LARGE SCALE GENOMIC DNA]</scope>
    <source>
        <strain evidence="4">JCM 18063</strain>
    </source>
</reference>
<dbReference type="Gene3D" id="3.40.630.30">
    <property type="match status" value="1"/>
</dbReference>
<dbReference type="Proteomes" id="UP001500956">
    <property type="component" value="Unassembled WGS sequence"/>
</dbReference>
<accession>A0ABP8YJU5</accession>
<gene>
    <name evidence="3" type="ORF">GCM10023216_23430</name>
</gene>
<dbReference type="CDD" id="cd04301">
    <property type="entry name" value="NAT_SF"/>
    <property type="match status" value="1"/>
</dbReference>
<dbReference type="Pfam" id="PF13508">
    <property type="entry name" value="Acetyltransf_7"/>
    <property type="match status" value="1"/>
</dbReference>
<evidence type="ECO:0000259" key="2">
    <source>
        <dbReference type="PROSITE" id="PS51186"/>
    </source>
</evidence>
<dbReference type="SUPFAM" id="SSF55729">
    <property type="entry name" value="Acyl-CoA N-acyltransferases (Nat)"/>
    <property type="match status" value="1"/>
</dbReference>